<evidence type="ECO:0000313" key="2">
    <source>
        <dbReference type="EMBL" id="THZ49641.1"/>
    </source>
</evidence>
<sequence>MFLIETTPRTKELHFVRKPDFCGGVVSVNRSSSYPSAPETEEHWHQRAELREKKRQAKKRQDEATAYYREHPKERPLASRLTGNRLRFPKEPPPGAEIPQPTLSDTFPPLSSTATRDQSTASDFSTSTGEQAAGMALAPKFAGQALSGSLGPNHTLELFLDYVCPFSKKQFETFYHDVAPIVEKKYSKKLQVIFRQQIQPWHPSSTLVHEAAVAVLRTDSSKFWPFSAALFRKQTDFFDVKVVNETRNRTYQRLAQLAASVGLDEDKIYVMLKISDQPGEDGSLNTGNQVTNDLKLLIKAGRLVGVHVSPTVMFNGLAEPNISSSFSKKDWEEWLQKNVV</sequence>
<proteinExistence type="predicted"/>
<dbReference type="EMBL" id="QZBN01000219">
    <property type="protein sequence ID" value="THZ49641.1"/>
    <property type="molecule type" value="Genomic_DNA"/>
</dbReference>
<dbReference type="AlphaFoldDB" id="A0A4V4KSC9"/>
<dbReference type="PANTHER" id="PTHR33875">
    <property type="entry name" value="OS09G0542200 PROTEIN"/>
    <property type="match status" value="1"/>
</dbReference>
<dbReference type="PANTHER" id="PTHR33875:SF2">
    <property type="entry name" value="ACR183CP"/>
    <property type="match status" value="1"/>
</dbReference>
<reference evidence="2 3" key="1">
    <citation type="submission" date="2018-10" db="EMBL/GenBank/DDBJ databases">
        <title>Fifty Aureobasidium pullulans genomes reveal a recombining polyextremotolerant generalist.</title>
        <authorList>
            <person name="Gostincar C."/>
            <person name="Turk M."/>
            <person name="Zajc J."/>
            <person name="Gunde-Cimerman N."/>
        </authorList>
    </citation>
    <scope>NUCLEOTIDE SEQUENCE [LARGE SCALE GENOMIC DNA]</scope>
    <source>
        <strain evidence="2 3">EXF-3844</strain>
    </source>
</reference>
<feature type="region of interest" description="Disordered" evidence="1">
    <location>
        <begin position="31"/>
        <end position="130"/>
    </location>
</feature>
<organism evidence="2 3">
    <name type="scientific">Aureobasidium pullulans</name>
    <name type="common">Black yeast</name>
    <name type="synonym">Pullularia pullulans</name>
    <dbReference type="NCBI Taxonomy" id="5580"/>
    <lineage>
        <taxon>Eukaryota</taxon>
        <taxon>Fungi</taxon>
        <taxon>Dikarya</taxon>
        <taxon>Ascomycota</taxon>
        <taxon>Pezizomycotina</taxon>
        <taxon>Dothideomycetes</taxon>
        <taxon>Dothideomycetidae</taxon>
        <taxon>Dothideales</taxon>
        <taxon>Saccotheciaceae</taxon>
        <taxon>Aureobasidium</taxon>
    </lineage>
</organism>
<dbReference type="InterPro" id="IPR036249">
    <property type="entry name" value="Thioredoxin-like_sf"/>
</dbReference>
<evidence type="ECO:0000313" key="3">
    <source>
        <dbReference type="Proteomes" id="UP000310121"/>
    </source>
</evidence>
<feature type="compositionally biased region" description="Polar residues" evidence="1">
    <location>
        <begin position="101"/>
        <end position="130"/>
    </location>
</feature>
<dbReference type="SUPFAM" id="SSF52833">
    <property type="entry name" value="Thioredoxin-like"/>
    <property type="match status" value="1"/>
</dbReference>
<dbReference type="Proteomes" id="UP000310121">
    <property type="component" value="Unassembled WGS sequence"/>
</dbReference>
<dbReference type="Gene3D" id="3.40.30.10">
    <property type="entry name" value="Glutaredoxin"/>
    <property type="match status" value="1"/>
</dbReference>
<accession>A0A4V4KSC9</accession>
<evidence type="ECO:0000256" key="1">
    <source>
        <dbReference type="SAM" id="MobiDB-lite"/>
    </source>
</evidence>
<feature type="compositionally biased region" description="Basic and acidic residues" evidence="1">
    <location>
        <begin position="59"/>
        <end position="77"/>
    </location>
</feature>
<gene>
    <name evidence="2" type="ORF">D6C90_03302</name>
</gene>
<name>A0A4V4KSC9_AURPU</name>
<feature type="compositionally biased region" description="Basic and acidic residues" evidence="1">
    <location>
        <begin position="40"/>
        <end position="52"/>
    </location>
</feature>
<protein>
    <submittedName>
        <fullName evidence="2">Uncharacterized protein</fullName>
    </submittedName>
</protein>
<comment type="caution">
    <text evidence="2">The sequence shown here is derived from an EMBL/GenBank/DDBJ whole genome shotgun (WGS) entry which is preliminary data.</text>
</comment>